<dbReference type="OrthoDB" id="543156at2759"/>
<evidence type="ECO:0000313" key="7">
    <source>
        <dbReference type="EMBL" id="QPG75971.1"/>
    </source>
</evidence>
<protein>
    <recommendedName>
        <fullName evidence="1">D-lactate dehydratase</fullName>
        <ecNumber evidence="1">4.2.1.130</ecNumber>
    </recommendedName>
</protein>
<dbReference type="AlphaFoldDB" id="A0A875S2M9"/>
<dbReference type="Gene3D" id="3.40.50.880">
    <property type="match status" value="1"/>
</dbReference>
<dbReference type="SUPFAM" id="SSF52317">
    <property type="entry name" value="Class I glutamine amidotransferase-like"/>
    <property type="match status" value="1"/>
</dbReference>
<evidence type="ECO:0000256" key="4">
    <source>
        <dbReference type="ARBA" id="ARBA00038493"/>
    </source>
</evidence>
<dbReference type="GeneID" id="62196757"/>
<keyword evidence="8" id="KW-1185">Reference proteome</keyword>
<evidence type="ECO:0000313" key="8">
    <source>
        <dbReference type="Proteomes" id="UP000662931"/>
    </source>
</evidence>
<evidence type="ECO:0000256" key="3">
    <source>
        <dbReference type="ARBA" id="ARBA00023239"/>
    </source>
</evidence>
<organism evidence="7 8">
    <name type="scientific">Eeniella nana</name>
    <name type="common">Yeast</name>
    <name type="synonym">Brettanomyces nanus</name>
    <dbReference type="NCBI Taxonomy" id="13502"/>
    <lineage>
        <taxon>Eukaryota</taxon>
        <taxon>Fungi</taxon>
        <taxon>Dikarya</taxon>
        <taxon>Ascomycota</taxon>
        <taxon>Saccharomycotina</taxon>
        <taxon>Pichiomycetes</taxon>
        <taxon>Pichiales</taxon>
        <taxon>Pichiaceae</taxon>
        <taxon>Brettanomyces</taxon>
    </lineage>
</organism>
<feature type="domain" description="DJ-1/PfpI" evidence="6">
    <location>
        <begin position="29"/>
        <end position="223"/>
    </location>
</feature>
<evidence type="ECO:0000256" key="5">
    <source>
        <dbReference type="ARBA" id="ARBA00048082"/>
    </source>
</evidence>
<dbReference type="RefSeq" id="XP_038779536.1">
    <property type="nucleotide sequence ID" value="XM_038923608.1"/>
</dbReference>
<gene>
    <name evidence="7" type="ORF">FOA43_003357</name>
</gene>
<dbReference type="GO" id="GO:0019172">
    <property type="term" value="F:glyoxalase III activity"/>
    <property type="evidence" value="ECO:0007669"/>
    <property type="project" value="UniProtKB-EC"/>
</dbReference>
<dbReference type="Proteomes" id="UP000662931">
    <property type="component" value="Chromosome 4"/>
</dbReference>
<dbReference type="EC" id="4.2.1.130" evidence="1"/>
<dbReference type="InterPro" id="IPR029062">
    <property type="entry name" value="Class_I_gatase-like"/>
</dbReference>
<evidence type="ECO:0000256" key="2">
    <source>
        <dbReference type="ARBA" id="ARBA00023016"/>
    </source>
</evidence>
<dbReference type="GO" id="GO:0005737">
    <property type="term" value="C:cytoplasm"/>
    <property type="evidence" value="ECO:0007669"/>
    <property type="project" value="TreeGrafter"/>
</dbReference>
<dbReference type="PANTHER" id="PTHR48094:SF11">
    <property type="entry name" value="GLUTATHIONE-INDEPENDENT GLYOXALASE HSP31-RELATED"/>
    <property type="match status" value="1"/>
</dbReference>
<dbReference type="InterPro" id="IPR050325">
    <property type="entry name" value="Prot/Nucl_acid_deglycase"/>
</dbReference>
<comment type="similarity">
    <text evidence="4">Belongs to the peptidase C56 family. HSP31-like subfamily.</text>
</comment>
<name>A0A875S2M9_EENNA</name>
<keyword evidence="2" id="KW-0346">Stress response</keyword>
<evidence type="ECO:0000259" key="6">
    <source>
        <dbReference type="Pfam" id="PF01965"/>
    </source>
</evidence>
<reference evidence="7" key="1">
    <citation type="submission" date="2020-10" db="EMBL/GenBank/DDBJ databases">
        <authorList>
            <person name="Roach M.J.R."/>
        </authorList>
    </citation>
    <scope>NUCLEOTIDE SEQUENCE</scope>
    <source>
        <strain evidence="7">CBS 1945</strain>
    </source>
</reference>
<dbReference type="EMBL" id="CP064815">
    <property type="protein sequence ID" value="QPG75971.1"/>
    <property type="molecule type" value="Genomic_DNA"/>
</dbReference>
<dbReference type="Pfam" id="PF01965">
    <property type="entry name" value="DJ-1_PfpI"/>
    <property type="match status" value="1"/>
</dbReference>
<dbReference type="KEGG" id="bnn:FOA43_003357"/>
<comment type="catalytic activity">
    <reaction evidence="5">
        <text>methylglyoxal + H2O = (R)-lactate + H(+)</text>
        <dbReference type="Rhea" id="RHEA:27754"/>
        <dbReference type="ChEBI" id="CHEBI:15377"/>
        <dbReference type="ChEBI" id="CHEBI:15378"/>
        <dbReference type="ChEBI" id="CHEBI:16004"/>
        <dbReference type="ChEBI" id="CHEBI:17158"/>
        <dbReference type="EC" id="4.2.1.130"/>
    </reaction>
</comment>
<dbReference type="CDD" id="cd03141">
    <property type="entry name" value="GATase1_Hsp31_like"/>
    <property type="match status" value="1"/>
</dbReference>
<dbReference type="InterPro" id="IPR002818">
    <property type="entry name" value="DJ-1/PfpI"/>
</dbReference>
<keyword evidence="3" id="KW-0456">Lyase</keyword>
<sequence>MAGKKILIVVTNVSKYPTLPRATGLWLGEAVHFVDKVTKAGYQVDYVSPLGGYTPMDPMGLADTDELSFDYYQNRDFMNKLGTTLKPSQINPDDYLAIYFTGGHGVVFDFVNNTELQKISAKIYENNGYVTAVCHGSVGLANIKLSSGENLIKNKQVTGFSNDEERQVKLDKVLPVLTEDLLKSKGGIYVQTKKLWDSFAVTDGRLISGENPASAGAVADQLLTALKQK</sequence>
<dbReference type="GO" id="GO:0019243">
    <property type="term" value="P:methylglyoxal catabolic process to D-lactate via S-lactoyl-glutathione"/>
    <property type="evidence" value="ECO:0007669"/>
    <property type="project" value="TreeGrafter"/>
</dbReference>
<proteinExistence type="inferred from homology"/>
<evidence type="ECO:0000256" key="1">
    <source>
        <dbReference type="ARBA" id="ARBA00013134"/>
    </source>
</evidence>
<accession>A0A875S2M9</accession>
<dbReference type="PANTHER" id="PTHR48094">
    <property type="entry name" value="PROTEIN/NUCLEIC ACID DEGLYCASE DJ-1-RELATED"/>
    <property type="match status" value="1"/>
</dbReference>